<evidence type="ECO:0000256" key="6">
    <source>
        <dbReference type="ARBA" id="ARBA00022895"/>
    </source>
</evidence>
<dbReference type="GO" id="GO:0032210">
    <property type="term" value="P:regulation of telomere maintenance via telomerase"/>
    <property type="evidence" value="ECO:0007669"/>
    <property type="project" value="TreeGrafter"/>
</dbReference>
<evidence type="ECO:0000256" key="3">
    <source>
        <dbReference type="ARBA" id="ARBA00008442"/>
    </source>
</evidence>
<keyword evidence="5" id="KW-0158">Chromosome</keyword>
<dbReference type="InterPro" id="IPR028389">
    <property type="entry name" value="POT1"/>
</dbReference>
<evidence type="ECO:0000256" key="1">
    <source>
        <dbReference type="ARBA" id="ARBA00004123"/>
    </source>
</evidence>
<reference evidence="11" key="1">
    <citation type="submission" date="2020-12" db="EMBL/GenBank/DDBJ databases">
        <title>Metabolic potential, ecology and presence of endohyphal bacteria is reflected in genomic diversity of Mucoromycotina.</title>
        <authorList>
            <person name="Muszewska A."/>
            <person name="Okrasinska A."/>
            <person name="Steczkiewicz K."/>
            <person name="Drgas O."/>
            <person name="Orlowska M."/>
            <person name="Perlinska-Lenart U."/>
            <person name="Aleksandrzak-Piekarczyk T."/>
            <person name="Szatraj K."/>
            <person name="Zielenkiewicz U."/>
            <person name="Pilsyk S."/>
            <person name="Malc E."/>
            <person name="Mieczkowski P."/>
            <person name="Kruszewska J.S."/>
            <person name="Biernat P."/>
            <person name="Pawlowska J."/>
        </authorList>
    </citation>
    <scope>NUCLEOTIDE SEQUENCE</scope>
    <source>
        <strain evidence="11">WA0000051536</strain>
    </source>
</reference>
<evidence type="ECO:0000256" key="4">
    <source>
        <dbReference type="ARBA" id="ARBA00015253"/>
    </source>
</evidence>
<dbReference type="EMBL" id="JAEPRA010000004">
    <property type="protein sequence ID" value="KAG2186835.1"/>
    <property type="molecule type" value="Genomic_DNA"/>
</dbReference>
<keyword evidence="7" id="KW-0238">DNA-binding</keyword>
<evidence type="ECO:0000313" key="12">
    <source>
        <dbReference type="Proteomes" id="UP000612746"/>
    </source>
</evidence>
<dbReference type="Pfam" id="PF02765">
    <property type="entry name" value="POT1"/>
    <property type="match status" value="1"/>
</dbReference>
<evidence type="ECO:0000256" key="7">
    <source>
        <dbReference type="ARBA" id="ARBA00023125"/>
    </source>
</evidence>
<dbReference type="GO" id="GO:0016233">
    <property type="term" value="P:telomere capping"/>
    <property type="evidence" value="ECO:0007669"/>
    <property type="project" value="TreeGrafter"/>
</dbReference>
<proteinExistence type="inferred from homology"/>
<dbReference type="OrthoDB" id="2386383at2759"/>
<evidence type="ECO:0000259" key="9">
    <source>
        <dbReference type="Pfam" id="PF02765"/>
    </source>
</evidence>
<evidence type="ECO:0000259" key="10">
    <source>
        <dbReference type="Pfam" id="PF16686"/>
    </source>
</evidence>
<dbReference type="GO" id="GO:0000783">
    <property type="term" value="C:nuclear telomere cap complex"/>
    <property type="evidence" value="ECO:0007669"/>
    <property type="project" value="TreeGrafter"/>
</dbReference>
<evidence type="ECO:0000256" key="2">
    <source>
        <dbReference type="ARBA" id="ARBA00004574"/>
    </source>
</evidence>
<evidence type="ECO:0000256" key="5">
    <source>
        <dbReference type="ARBA" id="ARBA00022454"/>
    </source>
</evidence>
<feature type="domain" description="Telomeric single stranded DNA binding POT1/Cdc13" evidence="9">
    <location>
        <begin position="36"/>
        <end position="118"/>
    </location>
</feature>
<dbReference type="InterPro" id="IPR011564">
    <property type="entry name" value="Telomer_end-bd_POT1/Cdc13"/>
</dbReference>
<dbReference type="PANTHER" id="PTHR14513">
    <property type="entry name" value="PROTECTION OF TELOMERES 1"/>
    <property type="match status" value="1"/>
</dbReference>
<keyword evidence="6" id="KW-0779">Telomere</keyword>
<evidence type="ECO:0000313" key="11">
    <source>
        <dbReference type="EMBL" id="KAG2186835.1"/>
    </source>
</evidence>
<dbReference type="InterPro" id="IPR012340">
    <property type="entry name" value="NA-bd_OB-fold"/>
</dbReference>
<name>A0A8H7Q794_9FUNG</name>
<dbReference type="GO" id="GO:0098505">
    <property type="term" value="F:G-rich strand telomeric DNA binding"/>
    <property type="evidence" value="ECO:0007669"/>
    <property type="project" value="TreeGrafter"/>
</dbReference>
<dbReference type="Proteomes" id="UP000612746">
    <property type="component" value="Unassembled WGS sequence"/>
</dbReference>
<dbReference type="Gene3D" id="2.40.50.140">
    <property type="entry name" value="Nucleic acid-binding proteins"/>
    <property type="match status" value="2"/>
</dbReference>
<dbReference type="InterPro" id="IPR032042">
    <property type="entry name" value="POT1PC"/>
</dbReference>
<accession>A0A8H7Q794</accession>
<comment type="subcellular location">
    <subcellularLocation>
        <location evidence="2">Chromosome</location>
        <location evidence="2">Telomere</location>
    </subcellularLocation>
    <subcellularLocation>
        <location evidence="1">Nucleus</location>
    </subcellularLocation>
</comment>
<dbReference type="GO" id="GO:0010521">
    <property type="term" value="F:telomerase inhibitor activity"/>
    <property type="evidence" value="ECO:0007669"/>
    <property type="project" value="TreeGrafter"/>
</dbReference>
<sequence length="499" mass="55928">MEWLLSLSYLPRREGKVAYNFMLTSDGTSERPKIKKYTVASTDFVCSLSVADPSRGMGQMGDTSINLFHHNSQTLPHFQATGDIFVLRRAKVQSFQNKLQCVSIKGSTAWAVIPSRPSGKDPSNETVPVNIPGMGLSLDEKDHQVIRILQSWLQTMPISGNAFATLTSLPSGNNFTTFQPTGNMLRTISQITRPGLFSNLVAEVVSHYSNTERKTSQLLVVDYTTNELLAEQDISRFGVAGRRVMMCTLFDEHHQHCPNVSTGSFVFIRNANSKFDRNQCLELRVHGDRDRKLLNPGVRLLSRDDPRLVPLLEKRHEYMASIQHLPMKSTLSLNADSSEQRVWTVTKHKDINTTPLSAVVASKMARDGSPMVLEMPAIVSTLERCSPCDNPNMSCTFCMAKITVHKYQFACLLQDANGVQLPVILYDSDAEMFLSNSAPSNLYLDDYAASELKEQIDAICPAGKSSNVWLDFCIQSYMVDIDGQKNRRFRVFDTELKIH</sequence>
<comment type="similarity">
    <text evidence="3">Belongs to the telombin family.</text>
</comment>
<dbReference type="PANTHER" id="PTHR14513:SF0">
    <property type="entry name" value="PROTECTION OF TELOMERES PROTEIN 1"/>
    <property type="match status" value="1"/>
</dbReference>
<gene>
    <name evidence="11" type="ORF">INT44_003061</name>
</gene>
<keyword evidence="8" id="KW-0539">Nucleus</keyword>
<evidence type="ECO:0000256" key="8">
    <source>
        <dbReference type="ARBA" id="ARBA00023242"/>
    </source>
</evidence>
<keyword evidence="12" id="KW-1185">Reference proteome</keyword>
<organism evidence="11 12">
    <name type="scientific">Umbelopsis vinacea</name>
    <dbReference type="NCBI Taxonomy" id="44442"/>
    <lineage>
        <taxon>Eukaryota</taxon>
        <taxon>Fungi</taxon>
        <taxon>Fungi incertae sedis</taxon>
        <taxon>Mucoromycota</taxon>
        <taxon>Mucoromycotina</taxon>
        <taxon>Umbelopsidomycetes</taxon>
        <taxon>Umbelopsidales</taxon>
        <taxon>Umbelopsidaceae</taxon>
        <taxon>Umbelopsis</taxon>
    </lineage>
</organism>
<protein>
    <recommendedName>
        <fullName evidence="4">Protection of telomeres protein 1</fullName>
    </recommendedName>
</protein>
<feature type="domain" description="Protection of telomeres protein 1 ssDNA-binding" evidence="10">
    <location>
        <begin position="191"/>
        <end position="319"/>
    </location>
</feature>
<dbReference type="SUPFAM" id="SSF50249">
    <property type="entry name" value="Nucleic acid-binding proteins"/>
    <property type="match status" value="2"/>
</dbReference>
<dbReference type="Pfam" id="PF16686">
    <property type="entry name" value="POT1PC"/>
    <property type="match status" value="1"/>
</dbReference>
<dbReference type="AlphaFoldDB" id="A0A8H7Q794"/>
<comment type="caution">
    <text evidence="11">The sequence shown here is derived from an EMBL/GenBank/DDBJ whole genome shotgun (WGS) entry which is preliminary data.</text>
</comment>